<keyword evidence="3" id="KW-1185">Reference proteome</keyword>
<keyword evidence="1" id="KW-0472">Membrane</keyword>
<feature type="transmembrane region" description="Helical" evidence="1">
    <location>
        <begin position="181"/>
        <end position="204"/>
    </location>
</feature>
<name>A0A0C3RWI8_PHLG1</name>
<dbReference type="EMBL" id="KN840529">
    <property type="protein sequence ID" value="KIP05946.1"/>
    <property type="molecule type" value="Genomic_DNA"/>
</dbReference>
<gene>
    <name evidence="2" type="ORF">PHLGIDRAFT_479298</name>
</gene>
<dbReference type="AlphaFoldDB" id="A0A0C3RWI8"/>
<sequence length="212" mass="23763">MQTHDAFWVKRWLMSEHRGPERTVVQECRLLPCSRLSAYELHSLNHSGWTSVRTTIMPSKRATPAQLSTPPRGQPHVVVRQASHPPVHHVRHAARCDVRTSPAFSRCFLFSANAHSLATSHTFFVLARDSLLYFGLVVTVVATNCFVRGLGRESLFAMFIPMTMIMSSIIGCRMVLNGYHIFLGIGFGIWYAATYFPVLAPVVVSENSLSSF</sequence>
<dbReference type="Proteomes" id="UP000053257">
    <property type="component" value="Unassembled WGS sequence"/>
</dbReference>
<organism evidence="2 3">
    <name type="scientific">Phlebiopsis gigantea (strain 11061_1 CR5-6)</name>
    <name type="common">White-rot fungus</name>
    <name type="synonym">Peniophora gigantea</name>
    <dbReference type="NCBI Taxonomy" id="745531"/>
    <lineage>
        <taxon>Eukaryota</taxon>
        <taxon>Fungi</taxon>
        <taxon>Dikarya</taxon>
        <taxon>Basidiomycota</taxon>
        <taxon>Agaricomycotina</taxon>
        <taxon>Agaricomycetes</taxon>
        <taxon>Polyporales</taxon>
        <taxon>Phanerochaetaceae</taxon>
        <taxon>Phlebiopsis</taxon>
    </lineage>
</organism>
<reference evidence="2 3" key="1">
    <citation type="journal article" date="2014" name="PLoS Genet.">
        <title>Analysis of the Phlebiopsis gigantea genome, transcriptome and secretome provides insight into its pioneer colonization strategies of wood.</title>
        <authorList>
            <person name="Hori C."/>
            <person name="Ishida T."/>
            <person name="Igarashi K."/>
            <person name="Samejima M."/>
            <person name="Suzuki H."/>
            <person name="Master E."/>
            <person name="Ferreira P."/>
            <person name="Ruiz-Duenas F.J."/>
            <person name="Held B."/>
            <person name="Canessa P."/>
            <person name="Larrondo L.F."/>
            <person name="Schmoll M."/>
            <person name="Druzhinina I.S."/>
            <person name="Kubicek C.P."/>
            <person name="Gaskell J.A."/>
            <person name="Kersten P."/>
            <person name="St John F."/>
            <person name="Glasner J."/>
            <person name="Sabat G."/>
            <person name="Splinter BonDurant S."/>
            <person name="Syed K."/>
            <person name="Yadav J."/>
            <person name="Mgbeahuruike A.C."/>
            <person name="Kovalchuk A."/>
            <person name="Asiegbu F.O."/>
            <person name="Lackner G."/>
            <person name="Hoffmeister D."/>
            <person name="Rencoret J."/>
            <person name="Gutierrez A."/>
            <person name="Sun H."/>
            <person name="Lindquist E."/>
            <person name="Barry K."/>
            <person name="Riley R."/>
            <person name="Grigoriev I.V."/>
            <person name="Henrissat B."/>
            <person name="Kues U."/>
            <person name="Berka R.M."/>
            <person name="Martinez A.T."/>
            <person name="Covert S.F."/>
            <person name="Blanchette R.A."/>
            <person name="Cullen D."/>
        </authorList>
    </citation>
    <scope>NUCLEOTIDE SEQUENCE [LARGE SCALE GENOMIC DNA]</scope>
    <source>
        <strain evidence="2 3">11061_1 CR5-6</strain>
    </source>
</reference>
<feature type="transmembrane region" description="Helical" evidence="1">
    <location>
        <begin position="156"/>
        <end position="176"/>
    </location>
</feature>
<keyword evidence="1" id="KW-1133">Transmembrane helix</keyword>
<evidence type="ECO:0000313" key="2">
    <source>
        <dbReference type="EMBL" id="KIP05946.1"/>
    </source>
</evidence>
<feature type="transmembrane region" description="Helical" evidence="1">
    <location>
        <begin position="131"/>
        <end position="150"/>
    </location>
</feature>
<evidence type="ECO:0000313" key="3">
    <source>
        <dbReference type="Proteomes" id="UP000053257"/>
    </source>
</evidence>
<keyword evidence="1" id="KW-0812">Transmembrane</keyword>
<dbReference type="HOGENOM" id="CLU_1300106_0_0_1"/>
<evidence type="ECO:0000256" key="1">
    <source>
        <dbReference type="SAM" id="Phobius"/>
    </source>
</evidence>
<proteinExistence type="predicted"/>
<protein>
    <submittedName>
        <fullName evidence="2">Uncharacterized protein</fullName>
    </submittedName>
</protein>
<accession>A0A0C3RWI8</accession>